<dbReference type="Proteomes" id="UP000063699">
    <property type="component" value="Chromosome"/>
</dbReference>
<name>A0A0N9HR86_9PSEU</name>
<protein>
    <submittedName>
        <fullName evidence="1">Uncharacterized protein</fullName>
    </submittedName>
</protein>
<reference evidence="1 2" key="1">
    <citation type="submission" date="2015-07" db="EMBL/GenBank/DDBJ databases">
        <title>Genome sequencing of Kibdelosporangium phytohabitans.</title>
        <authorList>
            <person name="Qin S."/>
            <person name="Xing K."/>
        </authorList>
    </citation>
    <scope>NUCLEOTIDE SEQUENCE [LARGE SCALE GENOMIC DNA]</scope>
    <source>
        <strain evidence="1 2">KLBMP1111</strain>
    </source>
</reference>
<evidence type="ECO:0000313" key="1">
    <source>
        <dbReference type="EMBL" id="ALG07361.1"/>
    </source>
</evidence>
<evidence type="ECO:0000313" key="2">
    <source>
        <dbReference type="Proteomes" id="UP000063699"/>
    </source>
</evidence>
<proteinExistence type="predicted"/>
<accession>A0A0N9HR86</accession>
<organism evidence="1 2">
    <name type="scientific">Kibdelosporangium phytohabitans</name>
    <dbReference type="NCBI Taxonomy" id="860235"/>
    <lineage>
        <taxon>Bacteria</taxon>
        <taxon>Bacillati</taxon>
        <taxon>Actinomycetota</taxon>
        <taxon>Actinomycetes</taxon>
        <taxon>Pseudonocardiales</taxon>
        <taxon>Pseudonocardiaceae</taxon>
        <taxon>Kibdelosporangium</taxon>
    </lineage>
</organism>
<dbReference type="KEGG" id="kphy:AOZ06_10890"/>
<dbReference type="AlphaFoldDB" id="A0A0N9HR86"/>
<sequence length="107" mass="11697">MTAFGEGQVDLPGGESAAEHCAEFDDKSGFDERMGVPESPEQLRQFARLHEILAHAEPDAVVTAVCLLISGIIPAFPSGPPVLTLQFPAGRITRQCRWADNCHRVRR</sequence>
<gene>
    <name evidence="1" type="ORF">AOZ06_10890</name>
</gene>
<dbReference type="EMBL" id="CP012752">
    <property type="protein sequence ID" value="ALG07361.1"/>
    <property type="molecule type" value="Genomic_DNA"/>
</dbReference>
<keyword evidence="2" id="KW-1185">Reference proteome</keyword>